<protein>
    <submittedName>
        <fullName evidence="1">Uncharacterized protein</fullName>
    </submittedName>
</protein>
<comment type="caution">
    <text evidence="1">The sequence shown here is derived from an EMBL/GenBank/DDBJ whole genome shotgun (WGS) entry which is preliminary data.</text>
</comment>
<accession>M3D405</accession>
<evidence type="ECO:0000313" key="1">
    <source>
        <dbReference type="EMBL" id="EMF31118.1"/>
    </source>
</evidence>
<keyword evidence="2" id="KW-1185">Reference proteome</keyword>
<reference evidence="1 2" key="1">
    <citation type="journal article" date="2013" name="Genome Announc.">
        <title>Draft Genome Sequence of Streptomyces gancidicus Strain BKS 13-15.</title>
        <authorList>
            <person name="Kumar S."/>
            <person name="Kaur N."/>
            <person name="Singh N.K."/>
            <person name="Raghava G.P."/>
            <person name="Mayilraj S."/>
        </authorList>
    </citation>
    <scope>NUCLEOTIDE SEQUENCE [LARGE SCALE GENOMIC DNA]</scope>
    <source>
        <strain evidence="1 2">BKS 13-15</strain>
    </source>
</reference>
<dbReference type="RefSeq" id="WP_006129723.1">
    <property type="nucleotide sequence ID" value="NZ_AOHP01000004.1"/>
</dbReference>
<dbReference type="PATRIC" id="fig|1284664.3.peg.160"/>
<organism evidence="1 2">
    <name type="scientific">Streptomyces gancidicus BKS 13-15</name>
    <dbReference type="NCBI Taxonomy" id="1284664"/>
    <lineage>
        <taxon>Bacteria</taxon>
        <taxon>Bacillati</taxon>
        <taxon>Actinomycetota</taxon>
        <taxon>Actinomycetes</taxon>
        <taxon>Kitasatosporales</taxon>
        <taxon>Streptomycetaceae</taxon>
        <taxon>Streptomyces</taxon>
        <taxon>Streptomyces pseudogriseolus group</taxon>
    </lineage>
</organism>
<dbReference type="EMBL" id="AOHP01000004">
    <property type="protein sequence ID" value="EMF31118.1"/>
    <property type="molecule type" value="Genomic_DNA"/>
</dbReference>
<gene>
    <name evidence="1" type="ORF">H114_00777</name>
</gene>
<dbReference type="AlphaFoldDB" id="M3D405"/>
<proteinExistence type="predicted"/>
<name>M3D405_STREZ</name>
<dbReference type="Proteomes" id="UP000011732">
    <property type="component" value="Unassembled WGS sequence"/>
</dbReference>
<sequence length="68" mass="7207">MTTPDTTSDPAQHADTRRRVNVTLTFATDRPTADVGVAVTTAAGLAVPGLDGVTWHAFTLPADDEQER</sequence>
<evidence type="ECO:0000313" key="2">
    <source>
        <dbReference type="Proteomes" id="UP000011732"/>
    </source>
</evidence>